<dbReference type="AlphaFoldDB" id="A0A4U5JHI0"/>
<name>A0A4U5JHI0_9EURY</name>
<feature type="transmembrane region" description="Helical" evidence="2">
    <location>
        <begin position="166"/>
        <end position="189"/>
    </location>
</feature>
<organism evidence="4 5">
    <name type="scientific">Natronomonas salsuginis</name>
    <dbReference type="NCBI Taxonomy" id="2217661"/>
    <lineage>
        <taxon>Archaea</taxon>
        <taxon>Methanobacteriati</taxon>
        <taxon>Methanobacteriota</taxon>
        <taxon>Stenosarchaea group</taxon>
        <taxon>Halobacteria</taxon>
        <taxon>Halobacteriales</taxon>
        <taxon>Natronomonadaceae</taxon>
        <taxon>Natronomonas</taxon>
    </lineage>
</organism>
<feature type="domain" description="YdbS-like PH" evidence="3">
    <location>
        <begin position="379"/>
        <end position="460"/>
    </location>
</feature>
<dbReference type="OrthoDB" id="107421at2157"/>
<keyword evidence="2" id="KW-1133">Transmembrane helix</keyword>
<feature type="domain" description="YdbS-like PH" evidence="3">
    <location>
        <begin position="231"/>
        <end position="312"/>
    </location>
</feature>
<dbReference type="Pfam" id="PF03703">
    <property type="entry name" value="bPH_2"/>
    <property type="match status" value="3"/>
</dbReference>
<sequence length="496" mass="54901">MKLDSLSIPVRAGESVVRLAWILVFALIGSPTFGGVSGFVTVVVGGFVIALAYQLVYYQRFDYELTEETLDIASGVISRRNREIPIGRVQNVDISRNVVQRALGVAQINLETAGGSSTEASLRYVSFEEAKRLQSEIGRLKRGDASETMTEPSPERELFAVTRKELVLLGIIGIDLRLLSIVTVVLPVISPSLRERFGDPLVGLAVTAPLAAAAIVALAALVSGVLALTNYYGFRLARRNDELLYERGLFQRFSGTIPLEKVQTLTVSENVIARALGYASLAVETAGYAPSDEGSQSAVPLADRRRVFDLARSIESFDDISFERPPKRARERYIVRYGIVASLAIAVSFAADRYTGLTFAWYVTLALLPLAVVAAHLKWVNLGYDVQSEYVVLREGFWTRTITVVPYYRVQTVLDSQTIFQRGRRLSSLVVDTAGSSGITNRQPRALDVDDDRAAELRETVADRLQETVRRRRSQRRKERLRSIEAELHETSGEPV</sequence>
<dbReference type="EMBL" id="QKNX01000001">
    <property type="protein sequence ID" value="TKR27771.1"/>
    <property type="molecule type" value="Genomic_DNA"/>
</dbReference>
<feature type="transmembrane region" description="Helical" evidence="2">
    <location>
        <begin position="357"/>
        <end position="377"/>
    </location>
</feature>
<feature type="domain" description="YdbS-like PH" evidence="3">
    <location>
        <begin position="58"/>
        <end position="136"/>
    </location>
</feature>
<keyword evidence="2" id="KW-0472">Membrane</keyword>
<comment type="caution">
    <text evidence="4">The sequence shown here is derived from an EMBL/GenBank/DDBJ whole genome shotgun (WGS) entry which is preliminary data.</text>
</comment>
<dbReference type="Proteomes" id="UP000308037">
    <property type="component" value="Unassembled WGS sequence"/>
</dbReference>
<evidence type="ECO:0000256" key="2">
    <source>
        <dbReference type="SAM" id="Phobius"/>
    </source>
</evidence>
<dbReference type="PANTHER" id="PTHR34473">
    <property type="entry name" value="UPF0699 TRANSMEMBRANE PROTEIN YDBS"/>
    <property type="match status" value="1"/>
</dbReference>
<protein>
    <recommendedName>
        <fullName evidence="3">YdbS-like PH domain-containing protein</fullName>
    </recommendedName>
</protein>
<feature type="transmembrane region" description="Helical" evidence="2">
    <location>
        <begin position="20"/>
        <end position="53"/>
    </location>
</feature>
<feature type="region of interest" description="Disordered" evidence="1">
    <location>
        <begin position="472"/>
        <end position="496"/>
    </location>
</feature>
<dbReference type="InterPro" id="IPR014529">
    <property type="entry name" value="UCP026631"/>
</dbReference>
<accession>A0A4U5JHI0</accession>
<dbReference type="InterPro" id="IPR005182">
    <property type="entry name" value="YdbS-like_PH"/>
</dbReference>
<dbReference type="PIRSF" id="PIRSF026631">
    <property type="entry name" value="UCP026631"/>
    <property type="match status" value="1"/>
</dbReference>
<feature type="transmembrane region" description="Helical" evidence="2">
    <location>
        <begin position="333"/>
        <end position="351"/>
    </location>
</feature>
<evidence type="ECO:0000313" key="4">
    <source>
        <dbReference type="EMBL" id="TKR27771.1"/>
    </source>
</evidence>
<evidence type="ECO:0000313" key="5">
    <source>
        <dbReference type="Proteomes" id="UP000308037"/>
    </source>
</evidence>
<feature type="transmembrane region" description="Helical" evidence="2">
    <location>
        <begin position="201"/>
        <end position="229"/>
    </location>
</feature>
<reference evidence="4 5" key="1">
    <citation type="submission" date="2019-04" db="EMBL/GenBank/DDBJ databases">
        <title>Natronomonas sp. F20-122 a newhaloarchaeon isolated from a saline saltern of Isla Bacuta, Huelva, Spain.</title>
        <authorList>
            <person name="Duran-Viseras A."/>
            <person name="Sanchez-Porro C."/>
            <person name="Ventosa A."/>
        </authorList>
    </citation>
    <scope>NUCLEOTIDE SEQUENCE [LARGE SCALE GENOMIC DNA]</scope>
    <source>
        <strain evidence="4 5">F20-122</strain>
    </source>
</reference>
<proteinExistence type="predicted"/>
<dbReference type="PANTHER" id="PTHR34473:SF3">
    <property type="entry name" value="TRANSMEMBRANE PROTEIN-RELATED"/>
    <property type="match status" value="1"/>
</dbReference>
<keyword evidence="2" id="KW-0812">Transmembrane</keyword>
<gene>
    <name evidence="4" type="ORF">DM868_01385</name>
</gene>
<dbReference type="RefSeq" id="WP_137275071.1">
    <property type="nucleotide sequence ID" value="NZ_QKNX01000001.1"/>
</dbReference>
<feature type="compositionally biased region" description="Basic and acidic residues" evidence="1">
    <location>
        <begin position="481"/>
        <end position="496"/>
    </location>
</feature>
<evidence type="ECO:0000259" key="3">
    <source>
        <dbReference type="Pfam" id="PF03703"/>
    </source>
</evidence>
<keyword evidence="5" id="KW-1185">Reference proteome</keyword>
<evidence type="ECO:0000256" key="1">
    <source>
        <dbReference type="SAM" id="MobiDB-lite"/>
    </source>
</evidence>